<dbReference type="PROSITE" id="PS50111">
    <property type="entry name" value="CHEMOTAXIS_TRANSDUC_2"/>
    <property type="match status" value="1"/>
</dbReference>
<name>A0ABU9XV02_9SPHN</name>
<evidence type="ECO:0000259" key="5">
    <source>
        <dbReference type="PROSITE" id="PS50111"/>
    </source>
</evidence>
<proteinExistence type="inferred from homology"/>
<feature type="coiled-coil region" evidence="4">
    <location>
        <begin position="411"/>
        <end position="445"/>
    </location>
</feature>
<dbReference type="EMBL" id="JBDIMF010000006">
    <property type="protein sequence ID" value="MEN2787354.1"/>
    <property type="molecule type" value="Genomic_DNA"/>
</dbReference>
<feature type="domain" description="Methyl-accepting transducer" evidence="5">
    <location>
        <begin position="200"/>
        <end position="422"/>
    </location>
</feature>
<keyword evidence="4" id="KW-0175">Coiled coil</keyword>
<evidence type="ECO:0000256" key="3">
    <source>
        <dbReference type="PROSITE-ProRule" id="PRU00284"/>
    </source>
</evidence>
<dbReference type="Proteomes" id="UP001404104">
    <property type="component" value="Unassembled WGS sequence"/>
</dbReference>
<dbReference type="RefSeq" id="WP_345865495.1">
    <property type="nucleotide sequence ID" value="NZ_JBDIMF010000006.1"/>
</dbReference>
<evidence type="ECO:0000313" key="7">
    <source>
        <dbReference type="Proteomes" id="UP001404104"/>
    </source>
</evidence>
<evidence type="ECO:0000313" key="6">
    <source>
        <dbReference type="EMBL" id="MEN2787354.1"/>
    </source>
</evidence>
<dbReference type="SUPFAM" id="SSF58104">
    <property type="entry name" value="Methyl-accepting chemotaxis protein (MCP) signaling domain"/>
    <property type="match status" value="1"/>
</dbReference>
<dbReference type="PANTHER" id="PTHR32089:SF112">
    <property type="entry name" value="LYSOZYME-LIKE PROTEIN-RELATED"/>
    <property type="match status" value="1"/>
</dbReference>
<keyword evidence="1 3" id="KW-0807">Transducer</keyword>
<accession>A0ABU9XV02</accession>
<dbReference type="Pfam" id="PF00015">
    <property type="entry name" value="MCPsignal"/>
    <property type="match status" value="1"/>
</dbReference>
<comment type="similarity">
    <text evidence="2">Belongs to the methyl-accepting chemotaxis (MCP) protein family.</text>
</comment>
<keyword evidence="7" id="KW-1185">Reference proteome</keyword>
<evidence type="ECO:0000256" key="2">
    <source>
        <dbReference type="ARBA" id="ARBA00029447"/>
    </source>
</evidence>
<dbReference type="PRINTS" id="PR00260">
    <property type="entry name" value="CHEMTRNSDUCR"/>
</dbReference>
<protein>
    <submittedName>
        <fullName evidence="6">Methyl-accepting chemotaxis protein</fullName>
    </submittedName>
</protein>
<evidence type="ECO:0000256" key="1">
    <source>
        <dbReference type="ARBA" id="ARBA00023224"/>
    </source>
</evidence>
<gene>
    <name evidence="6" type="ORF">ABC969_13100</name>
</gene>
<comment type="caution">
    <text evidence="6">The sequence shown here is derived from an EMBL/GenBank/DDBJ whole genome shotgun (WGS) entry which is preliminary data.</text>
</comment>
<dbReference type="InterPro" id="IPR004090">
    <property type="entry name" value="Chemotax_Me-accpt_rcpt"/>
</dbReference>
<reference evidence="6 7" key="1">
    <citation type="submission" date="2024-05" db="EMBL/GenBank/DDBJ databases">
        <authorList>
            <person name="Liu Q."/>
            <person name="Xin Y.-H."/>
        </authorList>
    </citation>
    <scope>NUCLEOTIDE SEQUENCE [LARGE SCALE GENOMIC DNA]</scope>
    <source>
        <strain evidence="6 7">CGMCC 1.15349</strain>
    </source>
</reference>
<feature type="coiled-coil region" evidence="4">
    <location>
        <begin position="236"/>
        <end position="270"/>
    </location>
</feature>
<dbReference type="PANTHER" id="PTHR32089">
    <property type="entry name" value="METHYL-ACCEPTING CHEMOTAXIS PROTEIN MCPB"/>
    <property type="match status" value="1"/>
</dbReference>
<organism evidence="6 7">
    <name type="scientific">Sphingomonas qilianensis</name>
    <dbReference type="NCBI Taxonomy" id="1736690"/>
    <lineage>
        <taxon>Bacteria</taxon>
        <taxon>Pseudomonadati</taxon>
        <taxon>Pseudomonadota</taxon>
        <taxon>Alphaproteobacteria</taxon>
        <taxon>Sphingomonadales</taxon>
        <taxon>Sphingomonadaceae</taxon>
        <taxon>Sphingomonas</taxon>
    </lineage>
</organism>
<dbReference type="Gene3D" id="1.10.287.950">
    <property type="entry name" value="Methyl-accepting chemotaxis protein"/>
    <property type="match status" value="1"/>
</dbReference>
<dbReference type="SMART" id="SM00283">
    <property type="entry name" value="MA"/>
    <property type="match status" value="1"/>
</dbReference>
<evidence type="ECO:0000256" key="4">
    <source>
        <dbReference type="SAM" id="Coils"/>
    </source>
</evidence>
<sequence length="454" mass="47674">MTEDRGDLLGGWSGGARTAAERIADYDWDGTVRAASAEISALIAGSEAVISAAFWHHYIALPSTSHVRHVFEPEILARRIAKSARYSYAKYADPFGDGWRTMAVSHATEAYEAGVPLPALLSALSAAHSKTLALLAERLNDRARLNHLADIVQRLALVEADVMATHLGQCDAAHLREERQARSAAFSENIAQSIDGTARLGTHIRTSARGAALSTRSVLGKTSDVASAAEQSAVAMREAAHTAAGLIRAIEEARSEVDAATDIAERAAVQAGHAVGMSETLSGHAQSIESILGLIREIAGQTNLLALNATIEAARAGDAGRGFAVVAQEVKSLANQTARATDDIAGKIAAIQSATRSTVATNASIKDTVVEVCSSADRIRVAMEMQALTVTAITAAVDETALAADSMSGTIAIIRQDTENVASEIDALERDFAEVNDRLDTLKTAANQFSENAA</sequence>
<dbReference type="InterPro" id="IPR004089">
    <property type="entry name" value="MCPsignal_dom"/>
</dbReference>